<feature type="transmembrane region" description="Helical" evidence="6">
    <location>
        <begin position="70"/>
        <end position="90"/>
    </location>
</feature>
<feature type="transmembrane region" description="Helical" evidence="6">
    <location>
        <begin position="7"/>
        <end position="25"/>
    </location>
</feature>
<dbReference type="InterPro" id="IPR051258">
    <property type="entry name" value="Diverse_Substrate_Transporter"/>
</dbReference>
<feature type="domain" description="EamA" evidence="7">
    <location>
        <begin position="156"/>
        <end position="295"/>
    </location>
</feature>
<name>A0A1F7YVB4_9BACT</name>
<keyword evidence="3 6" id="KW-0812">Transmembrane</keyword>
<reference evidence="8 9" key="1">
    <citation type="journal article" date="2016" name="Nat. Commun.">
        <title>Thousands of microbial genomes shed light on interconnected biogeochemical processes in an aquifer system.</title>
        <authorList>
            <person name="Anantharaman K."/>
            <person name="Brown C.T."/>
            <person name="Hug L.A."/>
            <person name="Sharon I."/>
            <person name="Castelle C.J."/>
            <person name="Probst A.J."/>
            <person name="Thomas B.C."/>
            <person name="Singh A."/>
            <person name="Wilkins M.J."/>
            <person name="Karaoz U."/>
            <person name="Brodie E.L."/>
            <person name="Williams K.H."/>
            <person name="Hubbard S.S."/>
            <person name="Banfield J.F."/>
        </authorList>
    </citation>
    <scope>NUCLEOTIDE SEQUENCE [LARGE SCALE GENOMIC DNA]</scope>
</reference>
<comment type="subcellular location">
    <subcellularLocation>
        <location evidence="1">Cell membrane</location>
        <topology evidence="1">Multi-pass membrane protein</topology>
    </subcellularLocation>
</comment>
<accession>A0A1F7YVB4</accession>
<feature type="transmembrane region" description="Helical" evidence="6">
    <location>
        <begin position="222"/>
        <end position="243"/>
    </location>
</feature>
<evidence type="ECO:0000259" key="7">
    <source>
        <dbReference type="Pfam" id="PF00892"/>
    </source>
</evidence>
<keyword evidence="2" id="KW-1003">Cell membrane</keyword>
<evidence type="ECO:0000256" key="5">
    <source>
        <dbReference type="ARBA" id="ARBA00023136"/>
    </source>
</evidence>
<proteinExistence type="predicted"/>
<feature type="transmembrane region" description="Helical" evidence="6">
    <location>
        <begin position="280"/>
        <end position="296"/>
    </location>
</feature>
<evidence type="ECO:0000256" key="1">
    <source>
        <dbReference type="ARBA" id="ARBA00004651"/>
    </source>
</evidence>
<dbReference type="Pfam" id="PF00892">
    <property type="entry name" value="EamA"/>
    <property type="match status" value="2"/>
</dbReference>
<evidence type="ECO:0000256" key="4">
    <source>
        <dbReference type="ARBA" id="ARBA00022989"/>
    </source>
</evidence>
<keyword evidence="4 6" id="KW-1133">Transmembrane helix</keyword>
<dbReference type="GO" id="GO:0005886">
    <property type="term" value="C:plasma membrane"/>
    <property type="evidence" value="ECO:0007669"/>
    <property type="project" value="UniProtKB-SubCell"/>
</dbReference>
<protein>
    <recommendedName>
        <fullName evidence="7">EamA domain-containing protein</fullName>
    </recommendedName>
</protein>
<feature type="transmembrane region" description="Helical" evidence="6">
    <location>
        <begin position="187"/>
        <end position="210"/>
    </location>
</feature>
<evidence type="ECO:0000313" key="8">
    <source>
        <dbReference type="EMBL" id="OGM31187.1"/>
    </source>
</evidence>
<dbReference type="Proteomes" id="UP000178870">
    <property type="component" value="Unassembled WGS sequence"/>
</dbReference>
<organism evidence="8 9">
    <name type="scientific">Candidatus Woesebacteria bacterium RIFCSPHIGHO2_01_FULL_44_21</name>
    <dbReference type="NCBI Taxonomy" id="1802503"/>
    <lineage>
        <taxon>Bacteria</taxon>
        <taxon>Candidatus Woeseibacteriota</taxon>
    </lineage>
</organism>
<dbReference type="PANTHER" id="PTHR42920:SF5">
    <property type="entry name" value="EAMA DOMAIN-CONTAINING PROTEIN"/>
    <property type="match status" value="1"/>
</dbReference>
<dbReference type="PANTHER" id="PTHR42920">
    <property type="entry name" value="OS03G0707200 PROTEIN-RELATED"/>
    <property type="match status" value="1"/>
</dbReference>
<feature type="transmembrane region" description="Helical" evidence="6">
    <location>
        <begin position="155"/>
        <end position="175"/>
    </location>
</feature>
<dbReference type="InterPro" id="IPR000620">
    <property type="entry name" value="EamA_dom"/>
</dbReference>
<dbReference type="SUPFAM" id="SSF103481">
    <property type="entry name" value="Multidrug resistance efflux transporter EmrE"/>
    <property type="match status" value="2"/>
</dbReference>
<comment type="caution">
    <text evidence="8">The sequence shown here is derived from an EMBL/GenBank/DDBJ whole genome shotgun (WGS) entry which is preliminary data.</text>
</comment>
<evidence type="ECO:0000256" key="2">
    <source>
        <dbReference type="ARBA" id="ARBA00022475"/>
    </source>
</evidence>
<feature type="domain" description="EamA" evidence="7">
    <location>
        <begin position="6"/>
        <end position="142"/>
    </location>
</feature>
<evidence type="ECO:0000313" key="9">
    <source>
        <dbReference type="Proteomes" id="UP000178870"/>
    </source>
</evidence>
<dbReference type="EMBL" id="MGGP01000029">
    <property type="protein sequence ID" value="OGM31187.1"/>
    <property type="molecule type" value="Genomic_DNA"/>
</dbReference>
<feature type="transmembrane region" description="Helical" evidence="6">
    <location>
        <begin position="37"/>
        <end position="58"/>
    </location>
</feature>
<dbReference type="InterPro" id="IPR037185">
    <property type="entry name" value="EmrE-like"/>
</dbReference>
<evidence type="ECO:0000256" key="3">
    <source>
        <dbReference type="ARBA" id="ARBA00022692"/>
    </source>
</evidence>
<evidence type="ECO:0000256" key="6">
    <source>
        <dbReference type="SAM" id="Phobius"/>
    </source>
</evidence>
<keyword evidence="5 6" id="KW-0472">Membrane</keyword>
<feature type="transmembrane region" description="Helical" evidence="6">
    <location>
        <begin position="255"/>
        <end position="274"/>
    </location>
</feature>
<dbReference type="AlphaFoldDB" id="A0A1F7YVB4"/>
<gene>
    <name evidence="8" type="ORF">A2803_01790</name>
</gene>
<sequence>MSTRFKAYLFLLTTAVIWGAAGPVIKFTLAGIEPLPFLAYRFAISAVFSIFFFSAKIAQGKKFRNLKANFPLALLYGFLAVPLALSLLFFGLEKSTVLDSTLITIAGPIIVTLGAVHFFRDHITKREKLGIMIVLLGVILNSLLPIFQGGQGIRLTGNLLLLVYLLADSGSVLLAKKAIKNKTKSANLTSLAFIVGAVCLIPLTILIYGWENLLTTILTLPLKYHFGVWYMALLSGNLAYFMYVRGQRSIEVSEAVLFNYLIPLFSVPLAVFWLGESLSLSFILGAIIIATGVYIAEKKKH</sequence>
<feature type="transmembrane region" description="Helical" evidence="6">
    <location>
        <begin position="131"/>
        <end position="149"/>
    </location>
</feature>
<feature type="transmembrane region" description="Helical" evidence="6">
    <location>
        <begin position="102"/>
        <end position="119"/>
    </location>
</feature>